<sequence length="119" mass="13887">MSQLLWTSPASAKECPKYLQQKEILKIKTQYKCNFKEARRLYKIQHPLLFNDKQSYTAIVNSDTHIKPNPTTTNNSNTTNNTNNNNKTNTKYSAQINYCNQLQFRTPKFTLQLQPTNNL</sequence>
<name>W8BX05_CERCA</name>
<proteinExistence type="evidence at transcript level"/>
<accession>W8BX05</accession>
<evidence type="ECO:0000313" key="2">
    <source>
        <dbReference type="EMBL" id="JAC05841.1"/>
    </source>
</evidence>
<feature type="compositionally biased region" description="Low complexity" evidence="1">
    <location>
        <begin position="67"/>
        <end position="89"/>
    </location>
</feature>
<dbReference type="EMBL" id="GAMC01000715">
    <property type="protein sequence ID" value="JAC05841.1"/>
    <property type="molecule type" value="mRNA"/>
</dbReference>
<feature type="region of interest" description="Disordered" evidence="1">
    <location>
        <begin position="63"/>
        <end position="89"/>
    </location>
</feature>
<dbReference type="AlphaFoldDB" id="W8BX05"/>
<organism evidence="2">
    <name type="scientific">Ceratitis capitata</name>
    <name type="common">Mediterranean fruit fly</name>
    <name type="synonym">Tephritis capitata</name>
    <dbReference type="NCBI Taxonomy" id="7213"/>
    <lineage>
        <taxon>Eukaryota</taxon>
        <taxon>Metazoa</taxon>
        <taxon>Ecdysozoa</taxon>
        <taxon>Arthropoda</taxon>
        <taxon>Hexapoda</taxon>
        <taxon>Insecta</taxon>
        <taxon>Pterygota</taxon>
        <taxon>Neoptera</taxon>
        <taxon>Endopterygota</taxon>
        <taxon>Diptera</taxon>
        <taxon>Brachycera</taxon>
        <taxon>Muscomorpha</taxon>
        <taxon>Tephritoidea</taxon>
        <taxon>Tephritidae</taxon>
        <taxon>Ceratitis</taxon>
        <taxon>Ceratitis</taxon>
    </lineage>
</organism>
<dbReference type="EMBL" id="GAMC01000714">
    <property type="protein sequence ID" value="JAC05842.1"/>
    <property type="molecule type" value="mRNA"/>
</dbReference>
<reference evidence="2" key="2">
    <citation type="journal article" date="2014" name="BMC Genomics">
        <title>A genomic perspective to assessing quality of mass-reared SIT flies used in Mediterranean fruit fly (Ceratitis capitata) eradication in California.</title>
        <authorList>
            <person name="Calla B."/>
            <person name="Hall B."/>
            <person name="Hou S."/>
            <person name="Geib S.M."/>
        </authorList>
    </citation>
    <scope>NUCLEOTIDE SEQUENCE</scope>
</reference>
<protein>
    <submittedName>
        <fullName evidence="2">Uncharacterized protein</fullName>
    </submittedName>
</protein>
<evidence type="ECO:0000256" key="1">
    <source>
        <dbReference type="SAM" id="MobiDB-lite"/>
    </source>
</evidence>
<reference evidence="2" key="1">
    <citation type="submission" date="2013-07" db="EMBL/GenBank/DDBJ databases">
        <authorList>
            <person name="Geib S."/>
        </authorList>
    </citation>
    <scope>NUCLEOTIDE SEQUENCE</scope>
</reference>